<dbReference type="EMBL" id="AUZY01001034">
    <property type="protein sequence ID" value="EQD76544.1"/>
    <property type="molecule type" value="Genomic_DNA"/>
</dbReference>
<dbReference type="InterPro" id="IPR006076">
    <property type="entry name" value="FAD-dep_OxRdtase"/>
</dbReference>
<gene>
    <name evidence="7" type="ORF">B1B_01613</name>
</gene>
<dbReference type="GO" id="GO:0008445">
    <property type="term" value="F:D-aspartate oxidase activity"/>
    <property type="evidence" value="ECO:0007669"/>
    <property type="project" value="UniProtKB-EC"/>
</dbReference>
<reference evidence="7" key="1">
    <citation type="submission" date="2013-08" db="EMBL/GenBank/DDBJ databases">
        <authorList>
            <person name="Mendez C."/>
            <person name="Richter M."/>
            <person name="Ferrer M."/>
            <person name="Sanchez J."/>
        </authorList>
    </citation>
    <scope>NUCLEOTIDE SEQUENCE</scope>
</reference>
<reference evidence="7" key="2">
    <citation type="journal article" date="2014" name="ISME J.">
        <title>Microbial stratification in low pH oxic and suboxic macroscopic growths along an acid mine drainage.</title>
        <authorList>
            <person name="Mendez-Garcia C."/>
            <person name="Mesa V."/>
            <person name="Sprenger R.R."/>
            <person name="Richter M."/>
            <person name="Diez M.S."/>
            <person name="Solano J."/>
            <person name="Bargiela R."/>
            <person name="Golyshina O.V."/>
            <person name="Manteca A."/>
            <person name="Ramos J.L."/>
            <person name="Gallego J.R."/>
            <person name="Llorente I."/>
            <person name="Martins Dos Santos V.A."/>
            <person name="Jensen O.N."/>
            <person name="Pelaez A.I."/>
            <person name="Sanchez J."/>
            <person name="Ferrer M."/>
        </authorList>
    </citation>
    <scope>NUCLEOTIDE SEQUENCE</scope>
</reference>
<evidence type="ECO:0000256" key="1">
    <source>
        <dbReference type="ARBA" id="ARBA00001974"/>
    </source>
</evidence>
<feature type="non-terminal residue" evidence="7">
    <location>
        <position position="188"/>
    </location>
</feature>
<dbReference type="Gene3D" id="3.50.50.60">
    <property type="entry name" value="FAD/NAD(P)-binding domain"/>
    <property type="match status" value="1"/>
</dbReference>
<dbReference type="PANTHER" id="PTHR43104">
    <property type="entry name" value="L-2-HYDROXYGLUTARATE DEHYDROGENASE, MITOCHONDRIAL"/>
    <property type="match status" value="1"/>
</dbReference>
<evidence type="ECO:0000256" key="3">
    <source>
        <dbReference type="ARBA" id="ARBA00022827"/>
    </source>
</evidence>
<dbReference type="InterPro" id="IPR036188">
    <property type="entry name" value="FAD/NAD-bd_sf"/>
</dbReference>
<feature type="domain" description="FAD dependent oxidoreductase" evidence="6">
    <location>
        <begin position="6"/>
        <end position="182"/>
    </location>
</feature>
<evidence type="ECO:0000259" key="6">
    <source>
        <dbReference type="Pfam" id="PF01266"/>
    </source>
</evidence>
<dbReference type="AlphaFoldDB" id="T1D4W9"/>
<name>T1D4W9_9ZZZZ</name>
<dbReference type="SUPFAM" id="SSF51905">
    <property type="entry name" value="FAD/NAD(P)-binding domain"/>
    <property type="match status" value="1"/>
</dbReference>
<evidence type="ECO:0000256" key="2">
    <source>
        <dbReference type="ARBA" id="ARBA00022630"/>
    </source>
</evidence>
<protein>
    <submittedName>
        <fullName evidence="7">FAD dependent oxidoreductase</fullName>
        <ecNumber evidence="7">1.4.3.1</ecNumber>
    </submittedName>
</protein>
<comment type="similarity">
    <text evidence="5">Belongs to the L2HGDH family.</text>
</comment>
<dbReference type="Pfam" id="PF01266">
    <property type="entry name" value="DAO"/>
    <property type="match status" value="1"/>
</dbReference>
<keyword evidence="2" id="KW-0285">Flavoprotein</keyword>
<evidence type="ECO:0000256" key="4">
    <source>
        <dbReference type="ARBA" id="ARBA00023002"/>
    </source>
</evidence>
<evidence type="ECO:0000313" key="7">
    <source>
        <dbReference type="EMBL" id="EQD76544.1"/>
    </source>
</evidence>
<comment type="caution">
    <text evidence="7">The sequence shown here is derived from an EMBL/GenBank/DDBJ whole genome shotgun (WGS) entry which is preliminary data.</text>
</comment>
<keyword evidence="3" id="KW-0274">FAD</keyword>
<keyword evidence="4 7" id="KW-0560">Oxidoreductase</keyword>
<dbReference type="EC" id="1.4.3.1" evidence="7"/>
<dbReference type="GO" id="GO:0047545">
    <property type="term" value="F:(S)-2-hydroxyglutarate dehydrogenase activity"/>
    <property type="evidence" value="ECO:0007669"/>
    <property type="project" value="TreeGrafter"/>
</dbReference>
<sequence length="188" mass="20112">MGPDIDVLVIGGGIVGLATAREILARRPSTRVLVLEKETGIARHQSGHNSGVIHSGVYYRPGSLKARLCVRGREQLLRYLGDRGIPHSLTGKVIVATRSSQIERLEELLRRARMNGVPGLEWLDARGVRAIEPEVRALHGIHVPGTGVVDYAAVCRSYAVDIELGGGTVRTAAPVTAVSATGESVEVR</sequence>
<comment type="cofactor">
    <cofactor evidence="1">
        <name>FAD</name>
        <dbReference type="ChEBI" id="CHEBI:57692"/>
    </cofactor>
</comment>
<organism evidence="7">
    <name type="scientific">mine drainage metagenome</name>
    <dbReference type="NCBI Taxonomy" id="410659"/>
    <lineage>
        <taxon>unclassified sequences</taxon>
        <taxon>metagenomes</taxon>
        <taxon>ecological metagenomes</taxon>
    </lineage>
</organism>
<dbReference type="PANTHER" id="PTHR43104:SF2">
    <property type="entry name" value="L-2-HYDROXYGLUTARATE DEHYDROGENASE, MITOCHONDRIAL"/>
    <property type="match status" value="1"/>
</dbReference>
<evidence type="ECO:0000256" key="5">
    <source>
        <dbReference type="ARBA" id="ARBA00037941"/>
    </source>
</evidence>
<accession>T1D4W9</accession>
<proteinExistence type="inferred from homology"/>